<dbReference type="SMART" id="SM00860">
    <property type="entry name" value="SMI1_KNR4"/>
    <property type="match status" value="1"/>
</dbReference>
<name>A0AAW6BT29_9GAMM</name>
<gene>
    <name evidence="2" type="ORF">PH362_25570</name>
</gene>
<dbReference type="Pfam" id="PF09346">
    <property type="entry name" value="SMI1_KNR4"/>
    <property type="match status" value="1"/>
</dbReference>
<comment type="caution">
    <text evidence="2">The sequence shown here is derived from an EMBL/GenBank/DDBJ whole genome shotgun (WGS) entry which is preliminary data.</text>
</comment>
<dbReference type="SUPFAM" id="SSF160631">
    <property type="entry name" value="SMI1/KNR4-like"/>
    <property type="match status" value="1"/>
</dbReference>
<dbReference type="InterPro" id="IPR018958">
    <property type="entry name" value="Knr4/Smi1-like_dom"/>
</dbReference>
<sequence length="165" mass="19097">MPIVYGDGLSNKEIAEIENKYSIAFPKSYVDFLNKYNGLVVRESDACDIPYDNVDNGFISFDALFGVRFINDNFDLYEINDDYLDEISFINSCFIIGVDPGDNFYILVNDQDNIGVYYWDRTHLHADDDLQNYHFKEINECGNLYKVSNSFDDFFKSILEFTKGG</sequence>
<dbReference type="InterPro" id="IPR037883">
    <property type="entry name" value="Knr4/Smi1-like_sf"/>
</dbReference>
<accession>A0AAW6BT29</accession>
<evidence type="ECO:0000313" key="3">
    <source>
        <dbReference type="Proteomes" id="UP001212996"/>
    </source>
</evidence>
<dbReference type="AlphaFoldDB" id="A0AAW6BT29"/>
<feature type="domain" description="Knr4/Smi1-like" evidence="1">
    <location>
        <begin position="8"/>
        <end position="157"/>
    </location>
</feature>
<reference evidence="2" key="1">
    <citation type="submission" date="2023-01" db="EMBL/GenBank/DDBJ databases">
        <title>Genome sequencing of Photorhabdus bodei 09-20.</title>
        <authorList>
            <person name="Kalindamar S."/>
            <person name="Kumru S."/>
        </authorList>
    </citation>
    <scope>NUCLEOTIDE SEQUENCE</scope>
    <source>
        <strain evidence="2">09-20</strain>
    </source>
</reference>
<dbReference type="Gene3D" id="3.40.1580.10">
    <property type="entry name" value="SMI1/KNR4-like"/>
    <property type="match status" value="1"/>
</dbReference>
<dbReference type="Proteomes" id="UP001212996">
    <property type="component" value="Unassembled WGS sequence"/>
</dbReference>
<protein>
    <submittedName>
        <fullName evidence="2">SMI1/KNR4 family protein</fullName>
    </submittedName>
</protein>
<evidence type="ECO:0000259" key="1">
    <source>
        <dbReference type="SMART" id="SM00860"/>
    </source>
</evidence>
<dbReference type="RefSeq" id="WP_228902504.1">
    <property type="nucleotide sequence ID" value="NZ_CAWQNU010000023.1"/>
</dbReference>
<organism evidence="2 3">
    <name type="scientific">Photorhabdus bodei</name>
    <dbReference type="NCBI Taxonomy" id="2029681"/>
    <lineage>
        <taxon>Bacteria</taxon>
        <taxon>Pseudomonadati</taxon>
        <taxon>Pseudomonadota</taxon>
        <taxon>Gammaproteobacteria</taxon>
        <taxon>Enterobacterales</taxon>
        <taxon>Morganellaceae</taxon>
        <taxon>Photorhabdus</taxon>
    </lineage>
</organism>
<evidence type="ECO:0000313" key="2">
    <source>
        <dbReference type="EMBL" id="MDB6375154.1"/>
    </source>
</evidence>
<dbReference type="EMBL" id="JAQMFO010000089">
    <property type="protein sequence ID" value="MDB6375154.1"/>
    <property type="molecule type" value="Genomic_DNA"/>
</dbReference>
<proteinExistence type="predicted"/>